<comment type="caution">
    <text evidence="1">The sequence shown here is derived from an EMBL/GenBank/DDBJ whole genome shotgun (WGS) entry which is preliminary data.</text>
</comment>
<accession>A0AAN9FS79</accession>
<name>A0AAN9FS79_CLITE</name>
<evidence type="ECO:0000313" key="2">
    <source>
        <dbReference type="Proteomes" id="UP001359559"/>
    </source>
</evidence>
<protein>
    <submittedName>
        <fullName evidence="1">Uncharacterized protein</fullName>
    </submittedName>
</protein>
<proteinExistence type="predicted"/>
<organism evidence="1 2">
    <name type="scientific">Clitoria ternatea</name>
    <name type="common">Butterfly pea</name>
    <dbReference type="NCBI Taxonomy" id="43366"/>
    <lineage>
        <taxon>Eukaryota</taxon>
        <taxon>Viridiplantae</taxon>
        <taxon>Streptophyta</taxon>
        <taxon>Embryophyta</taxon>
        <taxon>Tracheophyta</taxon>
        <taxon>Spermatophyta</taxon>
        <taxon>Magnoliopsida</taxon>
        <taxon>eudicotyledons</taxon>
        <taxon>Gunneridae</taxon>
        <taxon>Pentapetalae</taxon>
        <taxon>rosids</taxon>
        <taxon>fabids</taxon>
        <taxon>Fabales</taxon>
        <taxon>Fabaceae</taxon>
        <taxon>Papilionoideae</taxon>
        <taxon>50 kb inversion clade</taxon>
        <taxon>NPAAA clade</taxon>
        <taxon>indigoferoid/millettioid clade</taxon>
        <taxon>Phaseoleae</taxon>
        <taxon>Clitoria</taxon>
    </lineage>
</organism>
<sequence>MSYGAGEEEVVAGFVGRLAQRASGLRAIRDNISFFQILLHWHTVVSYSPGCDNDFWRDDIHPNIPEELVAVVYGFILQALLKKHFKESFSHSNGSLRQSRFHFHMPSTQTPQSAMSIPLWLDILYSLVNLPFKAPLPPQLSSQRRIFSSFPSFCNSPSENQKF</sequence>
<dbReference type="Proteomes" id="UP001359559">
    <property type="component" value="Unassembled WGS sequence"/>
</dbReference>
<reference evidence="1 2" key="1">
    <citation type="submission" date="2024-01" db="EMBL/GenBank/DDBJ databases">
        <title>The genomes of 5 underutilized Papilionoideae crops provide insights into root nodulation and disease resistance.</title>
        <authorList>
            <person name="Yuan L."/>
        </authorList>
    </citation>
    <scope>NUCLEOTIDE SEQUENCE [LARGE SCALE GENOMIC DNA]</scope>
    <source>
        <strain evidence="1">LY-2023</strain>
        <tissue evidence="1">Leaf</tissue>
    </source>
</reference>
<dbReference type="EMBL" id="JAYKXN010000006">
    <property type="protein sequence ID" value="KAK7280474.1"/>
    <property type="molecule type" value="Genomic_DNA"/>
</dbReference>
<evidence type="ECO:0000313" key="1">
    <source>
        <dbReference type="EMBL" id="KAK7280474.1"/>
    </source>
</evidence>
<dbReference type="AlphaFoldDB" id="A0AAN9FS79"/>
<keyword evidence="2" id="KW-1185">Reference proteome</keyword>
<gene>
    <name evidence="1" type="ORF">RJT34_25538</name>
</gene>